<evidence type="ECO:0000313" key="3">
    <source>
        <dbReference type="Proteomes" id="UP000186456"/>
    </source>
</evidence>
<evidence type="ECO:0000256" key="1">
    <source>
        <dbReference type="SAM" id="MobiDB-lite"/>
    </source>
</evidence>
<accession>A0A1H0PRC2</accession>
<reference evidence="2 3" key="1">
    <citation type="submission" date="2016-10" db="EMBL/GenBank/DDBJ databases">
        <authorList>
            <person name="de Groot N.N."/>
        </authorList>
    </citation>
    <scope>NUCLEOTIDE SEQUENCE [LARGE SCALE GENOMIC DNA]</scope>
    <source>
        <strain evidence="2 3">StLB037</strain>
    </source>
</reference>
<dbReference type="RefSeq" id="WP_074695310.1">
    <property type="nucleotide sequence ID" value="NZ_FNJN01000004.1"/>
</dbReference>
<dbReference type="EMBL" id="FNJN01000004">
    <property type="protein sequence ID" value="SDP07088.1"/>
    <property type="molecule type" value="Genomic_DNA"/>
</dbReference>
<protein>
    <recommendedName>
        <fullName evidence="4">HNH endonuclease</fullName>
    </recommendedName>
</protein>
<feature type="region of interest" description="Disordered" evidence="1">
    <location>
        <begin position="44"/>
        <end position="113"/>
    </location>
</feature>
<proteinExistence type="predicted"/>
<dbReference type="Proteomes" id="UP000186456">
    <property type="component" value="Unassembled WGS sequence"/>
</dbReference>
<feature type="compositionally biased region" description="Basic and acidic residues" evidence="1">
    <location>
        <begin position="49"/>
        <end position="76"/>
    </location>
</feature>
<sequence length="113" mass="12820">MTGKHSDPEYLANAKLVRAQVRQAWRFGTEVRCWRRGCPIEPGQPFDVGHLDPDGGHGRDNLAPECRPCNRSEGGRRGAAITNARRRDRQPRPTRQPRRDLRSTPTRSGLAPW</sequence>
<name>A0A1H0PRC2_MICTS</name>
<dbReference type="Gene3D" id="1.10.30.50">
    <property type="match status" value="1"/>
</dbReference>
<organism evidence="2 3">
    <name type="scientific">Microbacterium testaceum (strain StLB037)</name>
    <dbReference type="NCBI Taxonomy" id="979556"/>
    <lineage>
        <taxon>Bacteria</taxon>
        <taxon>Bacillati</taxon>
        <taxon>Actinomycetota</taxon>
        <taxon>Actinomycetes</taxon>
        <taxon>Micrococcales</taxon>
        <taxon>Microbacteriaceae</taxon>
        <taxon>Microbacterium</taxon>
    </lineage>
</organism>
<gene>
    <name evidence="2" type="ORF">SAMN04487788_1934</name>
</gene>
<evidence type="ECO:0000313" key="2">
    <source>
        <dbReference type="EMBL" id="SDP07088.1"/>
    </source>
</evidence>
<evidence type="ECO:0008006" key="4">
    <source>
        <dbReference type="Google" id="ProtNLM"/>
    </source>
</evidence>
<dbReference type="AlphaFoldDB" id="A0A1H0PRC2"/>